<gene>
    <name evidence="1" type="ORF">BHS09_26555</name>
</gene>
<evidence type="ECO:0000313" key="2">
    <source>
        <dbReference type="Proteomes" id="UP000320179"/>
    </source>
</evidence>
<accession>A0AAE6G3W6</accession>
<evidence type="ECO:0000313" key="1">
    <source>
        <dbReference type="EMBL" id="QDE70245.1"/>
    </source>
</evidence>
<dbReference type="Proteomes" id="UP000320179">
    <property type="component" value="Chromosome"/>
</dbReference>
<dbReference type="EMBL" id="CP017174">
    <property type="protein sequence ID" value="QDE70245.1"/>
    <property type="molecule type" value="Genomic_DNA"/>
</dbReference>
<protein>
    <submittedName>
        <fullName evidence="1">Uncharacterized protein</fullName>
    </submittedName>
</protein>
<dbReference type="AlphaFoldDB" id="A0AAE6G3W6"/>
<organism evidence="1 2">
    <name type="scientific">Myxococcus xanthus</name>
    <dbReference type="NCBI Taxonomy" id="34"/>
    <lineage>
        <taxon>Bacteria</taxon>
        <taxon>Pseudomonadati</taxon>
        <taxon>Myxococcota</taxon>
        <taxon>Myxococcia</taxon>
        <taxon>Myxococcales</taxon>
        <taxon>Cystobacterineae</taxon>
        <taxon>Myxococcaceae</taxon>
        <taxon>Myxococcus</taxon>
    </lineage>
</organism>
<sequence length="772" mass="85122">MSHSSDASNPTPALRINPGFVLGQLARALTLSAESPDLEIRARSTAKVAHWRKVLEGILTGALDVGSRTPVADAPAWATLKVVTGGFATGELLAEGPLSPHEQAWLKELGPSASHSPRAALNAYFLSDEGLTLLGELLATGAYRVDVPEEGALLVAAWLLRHGAAEQARTMIEELAPFFSRLRFYPVPHTPSTEDGLHVHLQSVAETTKQLQRVRLPLDIERERESAEVWTPLYDELVQLFLETRTSEGVCRHFPATWSERGSKLLDTVARARTKHLLCKWPHHSKSHFSKLCDVLAQSVTEPAALTPGQQRRVQHVLDDIARARGLPGSDRLQALRTEQQRAAARPTHPDLARVLVARLGAYSSGEGLDALEQVTAPVTAVEGARQGVAAGAEFPPSLIRKLVRCANASIEDLIARKVVTSSEVLARVLPQVSAHVAAQGVNDPELRRLYGHIYAAFRRRRSLLLLDLQSQVKLQELPWVRAIDAHRTPDLGQQEVAAQTLERISSLAISAFPAVLIPNKLLQELRALAQAAGLSIPLVEELAADIFMNAFSPKFDEAARRAAAFVQGSLYARYYDIPMEPSLRPDAAHQESSRRQRVSDFAQRCLARAQAEGHQPRGVSGNGMVIEQAQVLTTHNLAVLFDALGLTRTLRPRLPELARRCFESVCQLLLRKAPHYQHRLRNVKNAAYAWRQMVFFLSLLSQSEQEDFGRWAQQRLAAQPRRIAEPFAPALTRLLAVIEEQAWPLPGRVFLGWAVGSHWLLGAPRPERGSV</sequence>
<proteinExistence type="predicted"/>
<dbReference type="RefSeq" id="WP_140799501.1">
    <property type="nucleotide sequence ID" value="NZ_CP017173.1"/>
</dbReference>
<name>A0AAE6G3W6_MYXXA</name>
<reference evidence="1 2" key="1">
    <citation type="journal article" date="2019" name="Science">
        <title>Social genes are selection hotspots in kin groups of a soil microbe.</title>
        <authorList>
            <person name="Wielgoss S."/>
            <person name="Wolfensberger R."/>
            <person name="Sun L."/>
            <person name="Fiegna F."/>
            <person name="Velicer G.J."/>
        </authorList>
    </citation>
    <scope>NUCLEOTIDE SEQUENCE [LARGE SCALE GENOMIC DNA]</scope>
    <source>
        <strain evidence="1 2">MC3.5.9c15</strain>
    </source>
</reference>